<organism evidence="1 2">
    <name type="scientific">Cichorium intybus</name>
    <name type="common">Chicory</name>
    <dbReference type="NCBI Taxonomy" id="13427"/>
    <lineage>
        <taxon>Eukaryota</taxon>
        <taxon>Viridiplantae</taxon>
        <taxon>Streptophyta</taxon>
        <taxon>Embryophyta</taxon>
        <taxon>Tracheophyta</taxon>
        <taxon>Spermatophyta</taxon>
        <taxon>Magnoliopsida</taxon>
        <taxon>eudicotyledons</taxon>
        <taxon>Gunneridae</taxon>
        <taxon>Pentapetalae</taxon>
        <taxon>asterids</taxon>
        <taxon>campanulids</taxon>
        <taxon>Asterales</taxon>
        <taxon>Asteraceae</taxon>
        <taxon>Cichorioideae</taxon>
        <taxon>Cichorieae</taxon>
        <taxon>Cichoriinae</taxon>
        <taxon>Cichorium</taxon>
    </lineage>
</organism>
<proteinExistence type="predicted"/>
<dbReference type="Proteomes" id="UP001055811">
    <property type="component" value="Linkage Group LG04"/>
</dbReference>
<keyword evidence="2" id="KW-1185">Reference proteome</keyword>
<sequence>MGGLEVKRKSDGEWIFVKPTPNSFIINVGEIIQVWSNDRYESVEHRVKLIRFFMSSNLELSGLRIQNNPMFHVKFDGCEGVLINKVSISSPKLSPNTDGIHIENTKSVGIYNSMIGNEVCPVDIIGQTNKSFKFNFDMNMLDFEHQYTSLLMHVIRPAAENMEVVAVVQKYGEGN</sequence>
<accession>A0ACB9DS39</accession>
<evidence type="ECO:0000313" key="1">
    <source>
        <dbReference type="EMBL" id="KAI3749385.1"/>
    </source>
</evidence>
<reference evidence="2" key="1">
    <citation type="journal article" date="2022" name="Mol. Ecol. Resour.">
        <title>The genomes of chicory, endive, great burdock and yacon provide insights into Asteraceae palaeo-polyploidization history and plant inulin production.</title>
        <authorList>
            <person name="Fan W."/>
            <person name="Wang S."/>
            <person name="Wang H."/>
            <person name="Wang A."/>
            <person name="Jiang F."/>
            <person name="Liu H."/>
            <person name="Zhao H."/>
            <person name="Xu D."/>
            <person name="Zhang Y."/>
        </authorList>
    </citation>
    <scope>NUCLEOTIDE SEQUENCE [LARGE SCALE GENOMIC DNA]</scope>
    <source>
        <strain evidence="2">cv. Punajuju</strain>
    </source>
</reference>
<name>A0ACB9DS39_CICIN</name>
<gene>
    <name evidence="1" type="ORF">L2E82_19996</name>
</gene>
<comment type="caution">
    <text evidence="1">The sequence shown here is derived from an EMBL/GenBank/DDBJ whole genome shotgun (WGS) entry which is preliminary data.</text>
</comment>
<evidence type="ECO:0000313" key="2">
    <source>
        <dbReference type="Proteomes" id="UP001055811"/>
    </source>
</evidence>
<reference evidence="1 2" key="2">
    <citation type="journal article" date="2022" name="Mol. Ecol. Resour.">
        <title>The genomes of chicory, endive, great burdock and yacon provide insights into Asteraceae paleo-polyploidization history and plant inulin production.</title>
        <authorList>
            <person name="Fan W."/>
            <person name="Wang S."/>
            <person name="Wang H."/>
            <person name="Wang A."/>
            <person name="Jiang F."/>
            <person name="Liu H."/>
            <person name="Zhao H."/>
            <person name="Xu D."/>
            <person name="Zhang Y."/>
        </authorList>
    </citation>
    <scope>NUCLEOTIDE SEQUENCE [LARGE SCALE GENOMIC DNA]</scope>
    <source>
        <strain evidence="2">cv. Punajuju</strain>
        <tissue evidence="1">Leaves</tissue>
    </source>
</reference>
<protein>
    <submittedName>
        <fullName evidence="1">Uncharacterized protein</fullName>
    </submittedName>
</protein>
<dbReference type="EMBL" id="CM042012">
    <property type="protein sequence ID" value="KAI3749385.1"/>
    <property type="molecule type" value="Genomic_DNA"/>
</dbReference>